<keyword evidence="1" id="KW-1133">Transmembrane helix</keyword>
<keyword evidence="1" id="KW-0472">Membrane</keyword>
<accession>A0AAD9TGK1</accession>
<evidence type="ECO:0000256" key="1">
    <source>
        <dbReference type="SAM" id="Phobius"/>
    </source>
</evidence>
<name>A0AAD9TGK1_9ROSI</name>
<dbReference type="Proteomes" id="UP001280121">
    <property type="component" value="Unassembled WGS sequence"/>
</dbReference>
<evidence type="ECO:0000313" key="3">
    <source>
        <dbReference type="Proteomes" id="UP001280121"/>
    </source>
</evidence>
<evidence type="ECO:0000313" key="2">
    <source>
        <dbReference type="EMBL" id="KAK2635376.1"/>
    </source>
</evidence>
<proteinExistence type="predicted"/>
<keyword evidence="1" id="KW-0812">Transmembrane</keyword>
<feature type="transmembrane region" description="Helical" evidence="1">
    <location>
        <begin position="226"/>
        <end position="245"/>
    </location>
</feature>
<keyword evidence="3" id="KW-1185">Reference proteome</keyword>
<gene>
    <name evidence="2" type="ORF">Ddye_030168</name>
</gene>
<protein>
    <submittedName>
        <fullName evidence="2">Uncharacterized protein</fullName>
    </submittedName>
</protein>
<sequence>MKINGEDAANMATKKSRVDDDGLIVKEVDHNFVDVSSKDDKSISKANKKMKSFSPTMSVNSQNHDEQLIRNMVAGIQKETDLLFPPSLFDSKCMDKPLKLDSRTISILVDESDHDYHNDVLLDNNYNIGRNLMEIRKTNQRKPSRYKLSPYDKCRRQTKNKFKVRPFEVSNPVSESDLKLIQFIFDPNLNQREILVDAGHVYLNRQNFCSLLPSTWIDGFWLRETILTDFPFAILFAIIALLYSVL</sequence>
<dbReference type="AlphaFoldDB" id="A0AAD9TGK1"/>
<reference evidence="2" key="1">
    <citation type="journal article" date="2023" name="Plant J.">
        <title>Genome sequences and population genomics provide insights into the demographic history, inbreeding, and mutation load of two 'living fossil' tree species of Dipteronia.</title>
        <authorList>
            <person name="Feng Y."/>
            <person name="Comes H.P."/>
            <person name="Chen J."/>
            <person name="Zhu S."/>
            <person name="Lu R."/>
            <person name="Zhang X."/>
            <person name="Li P."/>
            <person name="Qiu J."/>
            <person name="Olsen K.M."/>
            <person name="Qiu Y."/>
        </authorList>
    </citation>
    <scope>NUCLEOTIDE SEQUENCE</scope>
    <source>
        <strain evidence="2">KIB01</strain>
    </source>
</reference>
<dbReference type="EMBL" id="JANJYI010000009">
    <property type="protein sequence ID" value="KAK2635376.1"/>
    <property type="molecule type" value="Genomic_DNA"/>
</dbReference>
<comment type="caution">
    <text evidence="2">The sequence shown here is derived from an EMBL/GenBank/DDBJ whole genome shotgun (WGS) entry which is preliminary data.</text>
</comment>
<organism evidence="2 3">
    <name type="scientific">Dipteronia dyeriana</name>
    <dbReference type="NCBI Taxonomy" id="168575"/>
    <lineage>
        <taxon>Eukaryota</taxon>
        <taxon>Viridiplantae</taxon>
        <taxon>Streptophyta</taxon>
        <taxon>Embryophyta</taxon>
        <taxon>Tracheophyta</taxon>
        <taxon>Spermatophyta</taxon>
        <taxon>Magnoliopsida</taxon>
        <taxon>eudicotyledons</taxon>
        <taxon>Gunneridae</taxon>
        <taxon>Pentapetalae</taxon>
        <taxon>rosids</taxon>
        <taxon>malvids</taxon>
        <taxon>Sapindales</taxon>
        <taxon>Sapindaceae</taxon>
        <taxon>Hippocastanoideae</taxon>
        <taxon>Acereae</taxon>
        <taxon>Dipteronia</taxon>
    </lineage>
</organism>